<sequence>MYVITLSAIPSRFDSMIPTLELLVNQRPKPEAVILYVPRRFRRFPDWEGNLPEVPRGVEIRRVEEDLGPATKILPALHEFAGHDMSILFCDDDIHYRQGWARGFLRAAKRKPGCAIALAGQQVGKFHDKAVSSEWLPRAVRQWVITDLEYHLRNRIERARIARGKARFHRVGRRIYLRGGYSDILQGYAGALVRPEQFAPEVFDVPDEARHVDDIWLSGMLAKAGTPIWTPGLMREPDVRLSGHAADALHQTDVDGLGRNAQNARAIDYLREHHGVWC</sequence>
<gene>
    <name evidence="1" type="ORF">BXY66_0248</name>
</gene>
<reference evidence="1 2" key="1">
    <citation type="submission" date="2019-03" db="EMBL/GenBank/DDBJ databases">
        <title>Genomic Encyclopedia of Archaeal and Bacterial Type Strains, Phase II (KMG-II): from individual species to whole genera.</title>
        <authorList>
            <person name="Goeker M."/>
        </authorList>
    </citation>
    <scope>NUCLEOTIDE SEQUENCE [LARGE SCALE GENOMIC DNA]</scope>
    <source>
        <strain evidence="1 2">DSM 26433</strain>
    </source>
</reference>
<evidence type="ECO:0008006" key="3">
    <source>
        <dbReference type="Google" id="ProtNLM"/>
    </source>
</evidence>
<keyword evidence="2" id="KW-1185">Reference proteome</keyword>
<dbReference type="RefSeq" id="WP_132858361.1">
    <property type="nucleotide sequence ID" value="NZ_SMGR01000001.1"/>
</dbReference>
<comment type="caution">
    <text evidence="1">The sequence shown here is derived from an EMBL/GenBank/DDBJ whole genome shotgun (WGS) entry which is preliminary data.</text>
</comment>
<name>A0A4R1NJM0_9RHOB</name>
<proteinExistence type="predicted"/>
<dbReference type="Proteomes" id="UP000295673">
    <property type="component" value="Unassembled WGS sequence"/>
</dbReference>
<dbReference type="OrthoDB" id="5465469at2"/>
<dbReference type="EMBL" id="SMGR01000001">
    <property type="protein sequence ID" value="TCL08215.1"/>
    <property type="molecule type" value="Genomic_DNA"/>
</dbReference>
<protein>
    <recommendedName>
        <fullName evidence="3">Glycosyl transferase family 2</fullName>
    </recommendedName>
</protein>
<evidence type="ECO:0000313" key="2">
    <source>
        <dbReference type="Proteomes" id="UP000295673"/>
    </source>
</evidence>
<organism evidence="1 2">
    <name type="scientific">Shimia isoporae</name>
    <dbReference type="NCBI Taxonomy" id="647720"/>
    <lineage>
        <taxon>Bacteria</taxon>
        <taxon>Pseudomonadati</taxon>
        <taxon>Pseudomonadota</taxon>
        <taxon>Alphaproteobacteria</taxon>
        <taxon>Rhodobacterales</taxon>
        <taxon>Roseobacteraceae</taxon>
    </lineage>
</organism>
<evidence type="ECO:0000313" key="1">
    <source>
        <dbReference type="EMBL" id="TCL08215.1"/>
    </source>
</evidence>
<accession>A0A4R1NJM0</accession>
<dbReference type="AlphaFoldDB" id="A0A4R1NJM0"/>